<evidence type="ECO:0000256" key="3">
    <source>
        <dbReference type="ARBA" id="ARBA00023239"/>
    </source>
</evidence>
<dbReference type="GO" id="GO:0046279">
    <property type="term" value="P:3,4-dihydroxybenzoate biosynthetic process"/>
    <property type="evidence" value="ECO:0007669"/>
    <property type="project" value="UniProtKB-ARBA"/>
</dbReference>
<feature type="binding site" evidence="5">
    <location>
        <position position="236"/>
    </location>
    <ligand>
        <name>3-dehydroquinate</name>
        <dbReference type="ChEBI" id="CHEBI:32364"/>
    </ligand>
</feature>
<keyword evidence="7" id="KW-1185">Reference proteome</keyword>
<dbReference type="GO" id="GO:0009073">
    <property type="term" value="P:aromatic amino acid family biosynthetic process"/>
    <property type="evidence" value="ECO:0007669"/>
    <property type="project" value="UniProtKB-KW"/>
</dbReference>
<feature type="active site" description="Schiff-base intermediate with substrate" evidence="5">
    <location>
        <position position="170"/>
    </location>
</feature>
<dbReference type="AlphaFoldDB" id="A0A6P1MG83"/>
<dbReference type="NCBIfam" id="TIGR01093">
    <property type="entry name" value="aroD"/>
    <property type="match status" value="1"/>
</dbReference>
<dbReference type="Gene3D" id="3.20.20.70">
    <property type="entry name" value="Aldolase class I"/>
    <property type="match status" value="1"/>
</dbReference>
<dbReference type="SUPFAM" id="SSF51569">
    <property type="entry name" value="Aldolase"/>
    <property type="match status" value="1"/>
</dbReference>
<dbReference type="InterPro" id="IPR050146">
    <property type="entry name" value="Type-I_3-dehydroquinase"/>
</dbReference>
<dbReference type="EMBL" id="CP047591">
    <property type="protein sequence ID" value="QHI72193.1"/>
    <property type="molecule type" value="Genomic_DNA"/>
</dbReference>
<dbReference type="InterPro" id="IPR013785">
    <property type="entry name" value="Aldolase_TIM"/>
</dbReference>
<organism evidence="6 7">
    <name type="scientific">Aminipila terrae</name>
    <dbReference type="NCBI Taxonomy" id="2697030"/>
    <lineage>
        <taxon>Bacteria</taxon>
        <taxon>Bacillati</taxon>
        <taxon>Bacillota</taxon>
        <taxon>Clostridia</taxon>
        <taxon>Peptostreptococcales</taxon>
        <taxon>Anaerovoracaceae</taxon>
        <taxon>Aminipila</taxon>
    </lineage>
</organism>
<name>A0A6P1MG83_9FIRM</name>
<keyword evidence="2 5" id="KW-0057">Aromatic amino acid biosynthesis</keyword>
<feature type="binding site" evidence="5">
    <location>
        <position position="82"/>
    </location>
    <ligand>
        <name>3-dehydroquinate</name>
        <dbReference type="ChEBI" id="CHEBI:32364"/>
    </ligand>
</feature>
<dbReference type="GO" id="GO:0003855">
    <property type="term" value="F:3-dehydroquinate dehydratase activity"/>
    <property type="evidence" value="ECO:0007669"/>
    <property type="project" value="UniProtKB-UniRule"/>
</dbReference>
<gene>
    <name evidence="5" type="primary">aroD</name>
    <name evidence="6" type="ORF">Ami3637_07075</name>
</gene>
<evidence type="ECO:0000313" key="6">
    <source>
        <dbReference type="EMBL" id="QHI72193.1"/>
    </source>
</evidence>
<evidence type="ECO:0000313" key="7">
    <source>
        <dbReference type="Proteomes" id="UP000463883"/>
    </source>
</evidence>
<dbReference type="UniPathway" id="UPA00053">
    <property type="reaction ID" value="UER00086"/>
</dbReference>
<dbReference type="Proteomes" id="UP000463883">
    <property type="component" value="Chromosome"/>
</dbReference>
<evidence type="ECO:0000256" key="5">
    <source>
        <dbReference type="HAMAP-Rule" id="MF_00214"/>
    </source>
</evidence>
<keyword evidence="4 5" id="KW-0704">Schiff base</keyword>
<feature type="binding site" evidence="5">
    <location>
        <begin position="46"/>
        <end position="48"/>
    </location>
    <ligand>
        <name>3-dehydroquinate</name>
        <dbReference type="ChEBI" id="CHEBI:32364"/>
    </ligand>
</feature>
<dbReference type="InterPro" id="IPR001381">
    <property type="entry name" value="DHquinase_I"/>
</dbReference>
<dbReference type="GO" id="GO:0009423">
    <property type="term" value="P:chorismate biosynthetic process"/>
    <property type="evidence" value="ECO:0007669"/>
    <property type="project" value="UniProtKB-UniRule"/>
</dbReference>
<protein>
    <recommendedName>
        <fullName evidence="5">3-dehydroquinate dehydratase</fullName>
        <shortName evidence="5">3-dehydroquinase</shortName>
        <ecNumber evidence="5">4.2.1.10</ecNumber>
    </recommendedName>
    <alternativeName>
        <fullName evidence="5">Type I DHQase</fullName>
    </alternativeName>
    <alternativeName>
        <fullName evidence="5">Type I dehydroquinase</fullName>
        <shortName evidence="5">DHQ1</shortName>
    </alternativeName>
</protein>
<dbReference type="EC" id="4.2.1.10" evidence="5"/>
<dbReference type="Pfam" id="PF01487">
    <property type="entry name" value="DHquinase_I"/>
    <property type="match status" value="1"/>
</dbReference>
<keyword evidence="3 5" id="KW-0456">Lyase</keyword>
<dbReference type="PANTHER" id="PTHR43699">
    <property type="entry name" value="3-DEHYDROQUINATE DEHYDRATASE"/>
    <property type="match status" value="1"/>
</dbReference>
<keyword evidence="5" id="KW-0028">Amino-acid biosynthesis</keyword>
<dbReference type="RefSeq" id="WP_162361963.1">
    <property type="nucleotide sequence ID" value="NZ_CP047591.1"/>
</dbReference>
<evidence type="ECO:0000256" key="1">
    <source>
        <dbReference type="ARBA" id="ARBA00001864"/>
    </source>
</evidence>
<evidence type="ECO:0000256" key="2">
    <source>
        <dbReference type="ARBA" id="ARBA00023141"/>
    </source>
</evidence>
<dbReference type="HAMAP" id="MF_00214">
    <property type="entry name" value="AroD"/>
    <property type="match status" value="1"/>
</dbReference>
<comment type="catalytic activity">
    <reaction evidence="1 5">
        <text>3-dehydroquinate = 3-dehydroshikimate + H2O</text>
        <dbReference type="Rhea" id="RHEA:21096"/>
        <dbReference type="ChEBI" id="CHEBI:15377"/>
        <dbReference type="ChEBI" id="CHEBI:16630"/>
        <dbReference type="ChEBI" id="CHEBI:32364"/>
        <dbReference type="EC" id="4.2.1.10"/>
    </reaction>
</comment>
<proteinExistence type="inferred from homology"/>
<dbReference type="KEGG" id="amic:Ami3637_07075"/>
<dbReference type="CDD" id="cd00502">
    <property type="entry name" value="DHQase_I"/>
    <property type="match status" value="1"/>
</dbReference>
<comment type="subunit">
    <text evidence="5">Homodimer.</text>
</comment>
<dbReference type="PANTHER" id="PTHR43699:SF1">
    <property type="entry name" value="3-DEHYDROQUINATE DEHYDRATASE"/>
    <property type="match status" value="1"/>
</dbReference>
<comment type="caution">
    <text evidence="5">Lacks conserved residue(s) required for the propagation of feature annotation.</text>
</comment>
<feature type="active site" description="Proton donor/acceptor" evidence="5">
    <location>
        <position position="143"/>
    </location>
</feature>
<feature type="binding site" evidence="5">
    <location>
        <position position="213"/>
    </location>
    <ligand>
        <name>3-dehydroquinate</name>
        <dbReference type="ChEBI" id="CHEBI:32364"/>
    </ligand>
</feature>
<comment type="pathway">
    <text evidence="5">Metabolic intermediate biosynthesis; chorismate biosynthesis; chorismate from D-erythrose 4-phosphate and phosphoenolpyruvate: step 3/7.</text>
</comment>
<dbReference type="GO" id="GO:0008652">
    <property type="term" value="P:amino acid biosynthetic process"/>
    <property type="evidence" value="ECO:0007669"/>
    <property type="project" value="UniProtKB-KW"/>
</dbReference>
<evidence type="ECO:0000256" key="4">
    <source>
        <dbReference type="ARBA" id="ARBA00023270"/>
    </source>
</evidence>
<comment type="function">
    <text evidence="5">Involved in the third step of the chorismate pathway, which leads to the biosynthesis of aromatic amino acids. Catalyzes the cis-dehydration of 3-dehydroquinate (DHQ) and introduces the first double bond of the aromatic ring to yield 3-dehydroshikimate.</text>
</comment>
<sequence>MKTLKVRNLILGDGQPKICAPIVAATKEDIFAAGEVIRNLPVDLAEWRVDWFEDAFDSDQVREVLTGLRTILKDIPILFTFRTSKEGGNQSAQTEEYAELMKGAAATGLIDLIDIEASAGDHFVKSLIPQFHKKNIRVILSSHDFEKTPSKEEIISSLCKMQDLGADIPKIAVMPACYKDVLTLLEATAEMNEKYAKGPIITMSMSKLGSISRISGEYFGSSITFGSVGKSSAPGQLEVEALYQILNIIHCN</sequence>
<comment type="similarity">
    <text evidence="5">Belongs to the type-I 3-dehydroquinase family.</text>
</comment>
<feature type="binding site" evidence="5">
    <location>
        <position position="232"/>
    </location>
    <ligand>
        <name>3-dehydroquinate</name>
        <dbReference type="ChEBI" id="CHEBI:32364"/>
    </ligand>
</feature>
<dbReference type="FunFam" id="3.20.20.70:FF:000047">
    <property type="entry name" value="3-dehydroquinate dehydratase"/>
    <property type="match status" value="1"/>
</dbReference>
<accession>A0A6P1MG83</accession>
<reference evidence="6 7" key="1">
    <citation type="submission" date="2020-01" db="EMBL/GenBank/DDBJ databases">
        <title>Genomic analysis of Aminipila sp. CBA3637.</title>
        <authorList>
            <person name="Kim Y.B."/>
            <person name="Roh S.W."/>
        </authorList>
    </citation>
    <scope>NUCLEOTIDE SEQUENCE [LARGE SCALE GENOMIC DNA]</scope>
    <source>
        <strain evidence="6 7">CBA3637</strain>
    </source>
</reference>